<organism evidence="2 3">
    <name type="scientific">Tilletiaria anomala (strain ATCC 24038 / CBS 436.72 / UBC 951)</name>
    <dbReference type="NCBI Taxonomy" id="1037660"/>
    <lineage>
        <taxon>Eukaryota</taxon>
        <taxon>Fungi</taxon>
        <taxon>Dikarya</taxon>
        <taxon>Basidiomycota</taxon>
        <taxon>Ustilaginomycotina</taxon>
        <taxon>Exobasidiomycetes</taxon>
        <taxon>Georgefischeriales</taxon>
        <taxon>Tilletiariaceae</taxon>
        <taxon>Tilletiaria</taxon>
    </lineage>
</organism>
<gene>
    <name evidence="2" type="ORF">K437DRAFT_92302</name>
</gene>
<feature type="compositionally biased region" description="Polar residues" evidence="1">
    <location>
        <begin position="428"/>
        <end position="440"/>
    </location>
</feature>
<keyword evidence="3" id="KW-1185">Reference proteome</keyword>
<feature type="region of interest" description="Disordered" evidence="1">
    <location>
        <begin position="755"/>
        <end position="803"/>
    </location>
</feature>
<dbReference type="EMBL" id="JMSN01000028">
    <property type="protein sequence ID" value="KDN47761.1"/>
    <property type="molecule type" value="Genomic_DNA"/>
</dbReference>
<evidence type="ECO:0000256" key="1">
    <source>
        <dbReference type="SAM" id="MobiDB-lite"/>
    </source>
</evidence>
<feature type="region of interest" description="Disordered" evidence="1">
    <location>
        <begin position="315"/>
        <end position="476"/>
    </location>
</feature>
<feature type="compositionally biased region" description="Polar residues" evidence="1">
    <location>
        <begin position="957"/>
        <end position="983"/>
    </location>
</feature>
<dbReference type="GeneID" id="25267946"/>
<feature type="compositionally biased region" description="Basic and acidic residues" evidence="1">
    <location>
        <begin position="335"/>
        <end position="351"/>
    </location>
</feature>
<sequence length="1663" mass="174932">MKAFKSLGRKSSASERDAKSSREQLRNVTASASSSFPVPPATRPAISAAGSSTKASSPLAAAGTTSSSARLGAAASKAGLHRGGGAATSGVSDLPALPNGHPATLGQAQMSSSGAQRQQIPAQQQPETASMSQLRFSGFNFDSLIPMLGADGHQQLTRGTGGPYGIATAAPPSPSSSSPVGCSNGVVISAGGSGPGQGLGSGIIAPLQRSASGSGADTIRAASPSPSPWSAASPFSTPRGAYPPVAAHMQPPSLRATSPTPPTSNSHLQQNTTAQGLGIGASNADWVMPGTREIHCVVPAPSVQPHAAMMSPPDAQAQVLTHAQAQVQTQAKAEAAAHAKEWGNGRSEGEQQLRQQAQEQVNSSAQAQASGAVKSQASVPTAVSTKSGPPKLEDAKPPQAASSAAFPTPHQTNSAATDVQSPVAGLAPTSTLSTNPGQIKSNKECAPALPLPQSQLMAPASKDAMRVSSSGDLHAAQRANDAAIPPQQLRAASTSITDLVNGSDNNSSQGVANGTAGEERRLRSMSKAAKPADKRSASASMASSKSRAKAGKAEKSSRDTTASGAHDVSMSSEQSMSSLSQPHRQRTTSASSSAAGTLNETKEKDEKKKRRNSLVVAAAKLFGRRKSFNDLSGAATAEPVPALPQGLAIANLRGTEEGEKAQGQAFVHASAQVAGANSAQSPLLQSSSAERPQQPPGILQMPASSTLSSATSNPQDQTSLAGALAGASLAARHSLTQKKNANMLPLATTTSVQAEHAKRLSALPPAASSAQFSSPSIPAQSTSQVNKGMSTQPPAVNPTTTPSSSIAMLSTALIPLQRSPKRMSTVLPVAIPDTQALNGRASAPSSPATDMTQQGRASDCRGETKQEQKEELKEEGEEKIPTKKRLSLFSRTGLPGTLGAVSLVPGPVQMVASSPGDDAKYGISETSTQANFNFPHPPELMPNESLQTVVAHDSDASETSNFASKDGSSAYTEPETNSGSETMPETPGDVPMSRFKPNIKDAPVVAVPLYSQMRSPQQGIPSPQAASPMMASPSSVGSPAFTMSPHLRSTPNSPTPAPSNAQVFPMQTVTPKSKYSSVALEGLSSEQMYALRRQGFFTAGKADLSKVPLRKRTVIERRRYDVPVHSATKLPDEAVWVRDEHVAYSDLPLLVWSPAAPRIIANLLGHMEVGDVKSMRQCCRGIRGSLDEGIGRELVLQRFLGEVGYRRWKSHKSMASNAELPTEPIHLTFADVEGFVVGHDLTGEYKQVAQEYIKNKDQLDPRIPQLARASTRAYNRVLARLRLQPGFRYPQAAPAPGSPLVSSWTPPRSPVRSAHRASSLLPSASHSSLLSPATGEQQPQKSSMSRANSYYPSHSDPSLACETQAMLSRRPNPVRSSPELSLANSFSSPPALVRPSLPCPWKPGRAASFRVWVPCADFQTGWLSDDELTRCEQELFKSGVWKLLRKGDVVWDCALGSQRNEGKYIFDGNFLRDLSYVFDPAGHLPSWLNSFLYPPPHFHNIIASTTAHPVVFLDILPFRNEIFSSLKLLQDNVEMGTYRVNKWLYRATMNVTAGQIVSYEGLESVDEAWHGKVVIEAEGTTEAAKEVIGRCAGPAATPKQKQDLIAAVTEGISESLLLQKPFILNAEGEKLETTTPWAVLRERSRPGLIYISPISAAQAPPIA</sequence>
<feature type="compositionally biased region" description="Polar residues" evidence="1">
    <location>
        <begin position="702"/>
        <end position="718"/>
    </location>
</feature>
<feature type="compositionally biased region" description="Low complexity" evidence="1">
    <location>
        <begin position="760"/>
        <end position="781"/>
    </location>
</feature>
<feature type="region of interest" description="Disordered" evidence="1">
    <location>
        <begin position="950"/>
        <end position="996"/>
    </location>
</feature>
<feature type="region of interest" description="Disordered" evidence="1">
    <location>
        <begin position="1288"/>
        <end position="1391"/>
    </location>
</feature>
<feature type="region of interest" description="Disordered" evidence="1">
    <location>
        <begin position="498"/>
        <end position="611"/>
    </location>
</feature>
<reference evidence="2 3" key="1">
    <citation type="submission" date="2014-05" db="EMBL/GenBank/DDBJ databases">
        <title>Draft genome sequence of a rare smut relative, Tilletiaria anomala UBC 951.</title>
        <authorList>
            <consortium name="DOE Joint Genome Institute"/>
            <person name="Toome M."/>
            <person name="Kuo A."/>
            <person name="Henrissat B."/>
            <person name="Lipzen A."/>
            <person name="Tritt A."/>
            <person name="Yoshinaga Y."/>
            <person name="Zane M."/>
            <person name="Barry K."/>
            <person name="Grigoriev I.V."/>
            <person name="Spatafora J.W."/>
            <person name="Aimea M.C."/>
        </authorList>
    </citation>
    <scope>NUCLEOTIDE SEQUENCE [LARGE SCALE GENOMIC DNA]</scope>
    <source>
        <strain evidence="2 3">UBC 951</strain>
    </source>
</reference>
<feature type="compositionally biased region" description="Polar residues" evidence="1">
    <location>
        <begin position="361"/>
        <end position="387"/>
    </location>
</feature>
<proteinExistence type="predicted"/>
<feature type="compositionally biased region" description="Low complexity" evidence="1">
    <location>
        <begin position="678"/>
        <end position="689"/>
    </location>
</feature>
<evidence type="ECO:0000313" key="2">
    <source>
        <dbReference type="EMBL" id="KDN47761.1"/>
    </source>
</evidence>
<feature type="compositionally biased region" description="Polar residues" evidence="1">
    <location>
        <begin position="409"/>
        <end position="420"/>
    </location>
</feature>
<feature type="region of interest" description="Disordered" evidence="1">
    <location>
        <begin position="837"/>
        <end position="879"/>
    </location>
</feature>
<feature type="compositionally biased region" description="Polar residues" evidence="1">
    <location>
        <begin position="1374"/>
        <end position="1388"/>
    </location>
</feature>
<dbReference type="OrthoDB" id="3365519at2759"/>
<feature type="compositionally biased region" description="Polar residues" evidence="1">
    <location>
        <begin position="498"/>
        <end position="512"/>
    </location>
</feature>
<dbReference type="InParanoid" id="A0A066W219"/>
<dbReference type="PANTHER" id="PTHR24216">
    <property type="entry name" value="PAXILLIN-RELATED"/>
    <property type="match status" value="1"/>
</dbReference>
<protein>
    <submittedName>
        <fullName evidence="2">Uncharacterized protein</fullName>
    </submittedName>
</protein>
<name>A0A066W219_TILAU</name>
<feature type="compositionally biased region" description="Low complexity" evidence="1">
    <location>
        <begin position="1316"/>
        <end position="1333"/>
    </location>
</feature>
<feature type="compositionally biased region" description="Polar residues" evidence="1">
    <location>
        <begin position="843"/>
        <end position="856"/>
    </location>
</feature>
<feature type="compositionally biased region" description="Basic and acidic residues" evidence="1">
    <location>
        <begin position="858"/>
        <end position="879"/>
    </location>
</feature>
<dbReference type="Proteomes" id="UP000027361">
    <property type="component" value="Unassembled WGS sequence"/>
</dbReference>
<feature type="compositionally biased region" description="Polar residues" evidence="1">
    <location>
        <begin position="1334"/>
        <end position="1356"/>
    </location>
</feature>
<feature type="compositionally biased region" description="Basic and acidic residues" evidence="1">
    <location>
        <begin position="12"/>
        <end position="25"/>
    </location>
</feature>
<feature type="compositionally biased region" description="Polar residues" evidence="1">
    <location>
        <begin position="782"/>
        <end position="803"/>
    </location>
</feature>
<feature type="compositionally biased region" description="Low complexity" evidence="1">
    <location>
        <begin position="221"/>
        <end position="236"/>
    </location>
</feature>
<feature type="compositionally biased region" description="Polar residues" evidence="1">
    <location>
        <begin position="255"/>
        <end position="270"/>
    </location>
</feature>
<dbReference type="HOGENOM" id="CLU_242070_0_0_1"/>
<evidence type="ECO:0000313" key="3">
    <source>
        <dbReference type="Proteomes" id="UP000027361"/>
    </source>
</evidence>
<feature type="compositionally biased region" description="Low complexity" evidence="1">
    <location>
        <begin position="115"/>
        <end position="126"/>
    </location>
</feature>
<dbReference type="OMA" id="HESKPVE"/>
<feature type="region of interest" description="Disordered" evidence="1">
    <location>
        <begin position="677"/>
        <end position="718"/>
    </location>
</feature>
<feature type="compositionally biased region" description="Low complexity" evidence="1">
    <location>
        <begin position="1021"/>
        <end position="1038"/>
    </location>
</feature>
<feature type="compositionally biased region" description="Low complexity" evidence="1">
    <location>
        <begin position="569"/>
        <end position="581"/>
    </location>
</feature>
<dbReference type="STRING" id="1037660.A0A066W219"/>
<feature type="region of interest" description="Disordered" evidence="1">
    <location>
        <begin position="1015"/>
        <end position="1038"/>
    </location>
</feature>
<feature type="region of interest" description="Disordered" evidence="1">
    <location>
        <begin position="1"/>
        <end position="130"/>
    </location>
</feature>
<feature type="region of interest" description="Disordered" evidence="1">
    <location>
        <begin position="209"/>
        <end position="270"/>
    </location>
</feature>
<feature type="compositionally biased region" description="Low complexity" evidence="1">
    <location>
        <begin position="315"/>
        <end position="334"/>
    </location>
</feature>
<dbReference type="RefSeq" id="XP_013243953.1">
    <property type="nucleotide sequence ID" value="XM_013388499.1"/>
</dbReference>
<comment type="caution">
    <text evidence="2">The sequence shown here is derived from an EMBL/GenBank/DDBJ whole genome shotgun (WGS) entry which is preliminary data.</text>
</comment>
<accession>A0A066W219</accession>